<evidence type="ECO:0000256" key="1">
    <source>
        <dbReference type="SAM" id="MobiDB-lite"/>
    </source>
</evidence>
<dbReference type="Proteomes" id="UP000265703">
    <property type="component" value="Unassembled WGS sequence"/>
</dbReference>
<comment type="caution">
    <text evidence="2">The sequence shown here is derived from an EMBL/GenBank/DDBJ whole genome shotgun (WGS) entry which is preliminary data.</text>
</comment>
<reference evidence="2 3" key="1">
    <citation type="submission" date="2018-06" db="EMBL/GenBank/DDBJ databases">
        <title>Comparative genomics reveals the genomic features of Rhizophagus irregularis, R. cerebriforme, R. diaphanum and Gigaspora rosea, and their symbiotic lifestyle signature.</title>
        <authorList>
            <person name="Morin E."/>
            <person name="San Clemente H."/>
            <person name="Chen E.C.H."/>
            <person name="De La Providencia I."/>
            <person name="Hainaut M."/>
            <person name="Kuo A."/>
            <person name="Kohler A."/>
            <person name="Murat C."/>
            <person name="Tang N."/>
            <person name="Roy S."/>
            <person name="Loubradou J."/>
            <person name="Henrissat B."/>
            <person name="Grigoriev I.V."/>
            <person name="Corradi N."/>
            <person name="Roux C."/>
            <person name="Martin F.M."/>
        </authorList>
    </citation>
    <scope>NUCLEOTIDE SEQUENCE [LARGE SCALE GENOMIC DNA]</scope>
    <source>
        <strain evidence="2 3">DAOM 227022</strain>
    </source>
</reference>
<feature type="region of interest" description="Disordered" evidence="1">
    <location>
        <begin position="1"/>
        <end position="20"/>
    </location>
</feature>
<dbReference type="EMBL" id="QKYT01000758">
    <property type="protein sequence ID" value="RIA81689.1"/>
    <property type="molecule type" value="Genomic_DNA"/>
</dbReference>
<name>A0A397SA21_9GLOM</name>
<dbReference type="AlphaFoldDB" id="A0A397SA21"/>
<sequence length="197" mass="22428">MKELGKVKAKYPKEEGDGSEAGEVNICQLSDSACSEKTIKEMAQRIVWDNLSERDVKVISRTLVKTASDPILEITRASNKIQQEHTEQRKNEGLHYSEYFSLESVKKWLDLSLEKNKERARQLLTWIQEAIISGALKDLKKLGSTYLSSFLKKDEYIPKPYEPLLPNSLHKLGSVFAGIMHMPKNLSKSNTYARKAL</sequence>
<feature type="compositionally biased region" description="Basic and acidic residues" evidence="1">
    <location>
        <begin position="1"/>
        <end position="16"/>
    </location>
</feature>
<dbReference type="OrthoDB" id="2418312at2759"/>
<evidence type="ECO:0000313" key="2">
    <source>
        <dbReference type="EMBL" id="RIA81689.1"/>
    </source>
</evidence>
<evidence type="ECO:0000313" key="3">
    <source>
        <dbReference type="Proteomes" id="UP000265703"/>
    </source>
</evidence>
<organism evidence="2 3">
    <name type="scientific">Glomus cerebriforme</name>
    <dbReference type="NCBI Taxonomy" id="658196"/>
    <lineage>
        <taxon>Eukaryota</taxon>
        <taxon>Fungi</taxon>
        <taxon>Fungi incertae sedis</taxon>
        <taxon>Mucoromycota</taxon>
        <taxon>Glomeromycotina</taxon>
        <taxon>Glomeromycetes</taxon>
        <taxon>Glomerales</taxon>
        <taxon>Glomeraceae</taxon>
        <taxon>Glomus</taxon>
    </lineage>
</organism>
<accession>A0A397SA21</accession>
<protein>
    <submittedName>
        <fullName evidence="2">Uncharacterized protein</fullName>
    </submittedName>
</protein>
<proteinExistence type="predicted"/>
<keyword evidence="3" id="KW-1185">Reference proteome</keyword>
<gene>
    <name evidence="2" type="ORF">C1645_836586</name>
</gene>